<accession>A0ACB9NEU2</accession>
<proteinExistence type="predicted"/>
<dbReference type="Proteomes" id="UP000828941">
    <property type="component" value="Chromosome 6"/>
</dbReference>
<sequence length="112" mass="12016">MRTFLVLVVFFVLLMETLHATVPKPRLTVNRRLLSDGNFGGKTDTDGGNTKNSPASNGTGNTETEPGKDDDQDNINPSYGSYGNPAGSTSGSHHDFSSDHRPLGREPVKPSD</sequence>
<protein>
    <submittedName>
        <fullName evidence="1">Uncharacterized protein</fullName>
    </submittedName>
</protein>
<reference evidence="1 2" key="1">
    <citation type="journal article" date="2022" name="DNA Res.">
        <title>Chromosomal-level genome assembly of the orchid tree Bauhinia variegata (Leguminosae; Cercidoideae) supports the allotetraploid origin hypothesis of Bauhinia.</title>
        <authorList>
            <person name="Zhong Y."/>
            <person name="Chen Y."/>
            <person name="Zheng D."/>
            <person name="Pang J."/>
            <person name="Liu Y."/>
            <person name="Luo S."/>
            <person name="Meng S."/>
            <person name="Qian L."/>
            <person name="Wei D."/>
            <person name="Dai S."/>
            <person name="Zhou R."/>
        </authorList>
    </citation>
    <scope>NUCLEOTIDE SEQUENCE [LARGE SCALE GENOMIC DNA]</scope>
    <source>
        <strain evidence="1">BV-YZ2020</strain>
    </source>
</reference>
<name>A0ACB9NEU2_BAUVA</name>
<comment type="caution">
    <text evidence="1">The sequence shown here is derived from an EMBL/GenBank/DDBJ whole genome shotgun (WGS) entry which is preliminary data.</text>
</comment>
<evidence type="ECO:0000313" key="1">
    <source>
        <dbReference type="EMBL" id="KAI4334993.1"/>
    </source>
</evidence>
<evidence type="ECO:0000313" key="2">
    <source>
        <dbReference type="Proteomes" id="UP000828941"/>
    </source>
</evidence>
<keyword evidence="2" id="KW-1185">Reference proteome</keyword>
<organism evidence="1 2">
    <name type="scientific">Bauhinia variegata</name>
    <name type="common">Purple orchid tree</name>
    <name type="synonym">Phanera variegata</name>
    <dbReference type="NCBI Taxonomy" id="167791"/>
    <lineage>
        <taxon>Eukaryota</taxon>
        <taxon>Viridiplantae</taxon>
        <taxon>Streptophyta</taxon>
        <taxon>Embryophyta</taxon>
        <taxon>Tracheophyta</taxon>
        <taxon>Spermatophyta</taxon>
        <taxon>Magnoliopsida</taxon>
        <taxon>eudicotyledons</taxon>
        <taxon>Gunneridae</taxon>
        <taxon>Pentapetalae</taxon>
        <taxon>rosids</taxon>
        <taxon>fabids</taxon>
        <taxon>Fabales</taxon>
        <taxon>Fabaceae</taxon>
        <taxon>Cercidoideae</taxon>
        <taxon>Cercideae</taxon>
        <taxon>Bauhiniinae</taxon>
        <taxon>Bauhinia</taxon>
    </lineage>
</organism>
<dbReference type="EMBL" id="CM039431">
    <property type="protein sequence ID" value="KAI4334993.1"/>
    <property type="molecule type" value="Genomic_DNA"/>
</dbReference>
<gene>
    <name evidence="1" type="ORF">L6164_013683</name>
</gene>